<organism evidence="5 6">
    <name type="scientific">Pseudoduganella aquatica</name>
    <dbReference type="NCBI Taxonomy" id="2660641"/>
    <lineage>
        <taxon>Bacteria</taxon>
        <taxon>Pseudomonadati</taxon>
        <taxon>Pseudomonadota</taxon>
        <taxon>Betaproteobacteria</taxon>
        <taxon>Burkholderiales</taxon>
        <taxon>Oxalobacteraceae</taxon>
        <taxon>Telluria group</taxon>
        <taxon>Pseudoduganella</taxon>
    </lineage>
</organism>
<proteinExistence type="predicted"/>
<dbReference type="Pfam" id="PF12796">
    <property type="entry name" value="Ank_2"/>
    <property type="match status" value="1"/>
</dbReference>
<keyword evidence="4" id="KW-0732">Signal</keyword>
<dbReference type="EMBL" id="WWCU01000004">
    <property type="protein sequence ID" value="MYN06940.1"/>
    <property type="molecule type" value="Genomic_DNA"/>
</dbReference>
<evidence type="ECO:0000256" key="4">
    <source>
        <dbReference type="SAM" id="SignalP"/>
    </source>
</evidence>
<dbReference type="PRINTS" id="PR01415">
    <property type="entry name" value="ANKYRIN"/>
</dbReference>
<evidence type="ECO:0000313" key="6">
    <source>
        <dbReference type="Proteomes" id="UP000450676"/>
    </source>
</evidence>
<evidence type="ECO:0000256" key="3">
    <source>
        <dbReference type="PROSITE-ProRule" id="PRU00023"/>
    </source>
</evidence>
<dbReference type="SMART" id="SM00248">
    <property type="entry name" value="ANK"/>
    <property type="match status" value="5"/>
</dbReference>
<feature type="repeat" description="ANK" evidence="3">
    <location>
        <begin position="123"/>
        <end position="155"/>
    </location>
</feature>
<evidence type="ECO:0000313" key="5">
    <source>
        <dbReference type="EMBL" id="MYN06940.1"/>
    </source>
</evidence>
<dbReference type="Gene3D" id="1.25.40.20">
    <property type="entry name" value="Ankyrin repeat-containing domain"/>
    <property type="match status" value="1"/>
</dbReference>
<feature type="chain" id="PRO_5030676413" evidence="4">
    <location>
        <begin position="23"/>
        <end position="220"/>
    </location>
</feature>
<dbReference type="InterPro" id="IPR036770">
    <property type="entry name" value="Ankyrin_rpt-contain_sf"/>
</dbReference>
<dbReference type="PROSITE" id="PS50088">
    <property type="entry name" value="ANK_REPEAT"/>
    <property type="match status" value="3"/>
</dbReference>
<evidence type="ECO:0000256" key="2">
    <source>
        <dbReference type="ARBA" id="ARBA00023043"/>
    </source>
</evidence>
<comment type="caution">
    <text evidence="5">The sequence shown here is derived from an EMBL/GenBank/DDBJ whole genome shotgun (WGS) entry which is preliminary data.</text>
</comment>
<reference evidence="5 6" key="1">
    <citation type="submission" date="2019-12" db="EMBL/GenBank/DDBJ databases">
        <title>Novel species isolated from a subtropical stream in China.</title>
        <authorList>
            <person name="Lu H."/>
        </authorList>
    </citation>
    <scope>NUCLEOTIDE SEQUENCE [LARGE SCALE GENOMIC DNA]</scope>
    <source>
        <strain evidence="5 6">FT127W</strain>
    </source>
</reference>
<feature type="repeat" description="ANK" evidence="3">
    <location>
        <begin position="156"/>
        <end position="188"/>
    </location>
</feature>
<dbReference type="SUPFAM" id="SSF48403">
    <property type="entry name" value="Ankyrin repeat"/>
    <property type="match status" value="1"/>
</dbReference>
<gene>
    <name evidence="5" type="ORF">GTP77_06265</name>
</gene>
<accession>A0A7X4KLM9</accession>
<keyword evidence="2 3" id="KW-0040">ANK repeat</keyword>
<dbReference type="PANTHER" id="PTHR24198">
    <property type="entry name" value="ANKYRIN REPEAT AND PROTEIN KINASE DOMAIN-CONTAINING PROTEIN"/>
    <property type="match status" value="1"/>
</dbReference>
<dbReference type="PROSITE" id="PS50297">
    <property type="entry name" value="ANK_REP_REGION"/>
    <property type="match status" value="2"/>
</dbReference>
<sequence>MTIKRRLLLSAIALMLTVPALAETEDQVDFFRAAQVDNVIVVRDVLKRGLDPNLHEPERGETGLIVAMRHDANRVFAILLQHPRIDLEAQSANGSTALMMAAFKHNKAAVAAMIAKGAQVNRKGWTPLHFAAAAGDLDIMNMLLEHHAYIDAGSPSGLTPLMLAAREGMEDAVKLLLEQGADATLKDGAYRVDAAEFAIRAEKPWIAKAIKAHLAAKTAK</sequence>
<dbReference type="Proteomes" id="UP000450676">
    <property type="component" value="Unassembled WGS sequence"/>
</dbReference>
<dbReference type="RefSeq" id="WP_161071313.1">
    <property type="nucleotide sequence ID" value="NZ_WWCU01000004.1"/>
</dbReference>
<protein>
    <submittedName>
        <fullName evidence="5">Ankyrin repeat domain-containing protein</fullName>
    </submittedName>
</protein>
<keyword evidence="1" id="KW-0677">Repeat</keyword>
<evidence type="ECO:0000256" key="1">
    <source>
        <dbReference type="ARBA" id="ARBA00022737"/>
    </source>
</evidence>
<dbReference type="GO" id="GO:0005737">
    <property type="term" value="C:cytoplasm"/>
    <property type="evidence" value="ECO:0007669"/>
    <property type="project" value="TreeGrafter"/>
</dbReference>
<feature type="repeat" description="ANK" evidence="3">
    <location>
        <begin position="93"/>
        <end position="125"/>
    </location>
</feature>
<dbReference type="PANTHER" id="PTHR24198:SF165">
    <property type="entry name" value="ANKYRIN REPEAT-CONTAINING PROTEIN-RELATED"/>
    <property type="match status" value="1"/>
</dbReference>
<feature type="signal peptide" evidence="4">
    <location>
        <begin position="1"/>
        <end position="22"/>
    </location>
</feature>
<dbReference type="AlphaFoldDB" id="A0A7X4KLM9"/>
<dbReference type="InterPro" id="IPR002110">
    <property type="entry name" value="Ankyrin_rpt"/>
</dbReference>
<name>A0A7X4KLM9_9BURK</name>
<keyword evidence="6" id="KW-1185">Reference proteome</keyword>